<proteinExistence type="predicted"/>
<gene>
    <name evidence="2" type="ordered locus">Lxx12670</name>
</gene>
<evidence type="ECO:0000313" key="3">
    <source>
        <dbReference type="Proteomes" id="UP000001306"/>
    </source>
</evidence>
<keyword evidence="3" id="KW-1185">Reference proteome</keyword>
<dbReference type="InterPro" id="IPR004360">
    <property type="entry name" value="Glyas_Fos-R_dOase_dom"/>
</dbReference>
<feature type="domain" description="Glyoxalase/fosfomycin resistance/dioxygenase" evidence="1">
    <location>
        <begin position="7"/>
        <end position="90"/>
    </location>
</feature>
<dbReference type="SUPFAM" id="SSF54593">
    <property type="entry name" value="Glyoxalase/Bleomycin resistance protein/Dihydroxybiphenyl dioxygenase"/>
    <property type="match status" value="1"/>
</dbReference>
<organism evidence="2 3">
    <name type="scientific">Leifsonia xyli subsp. xyli (strain CTCB07)</name>
    <dbReference type="NCBI Taxonomy" id="281090"/>
    <lineage>
        <taxon>Bacteria</taxon>
        <taxon>Bacillati</taxon>
        <taxon>Actinomycetota</taxon>
        <taxon>Actinomycetes</taxon>
        <taxon>Micrococcales</taxon>
        <taxon>Microbacteriaceae</taxon>
        <taxon>Leifsonia</taxon>
    </lineage>
</organism>
<accession>Q6AET7</accession>
<dbReference type="eggNOG" id="COG2764">
    <property type="taxonomic scope" value="Bacteria"/>
</dbReference>
<dbReference type="AlphaFoldDB" id="Q6AET7"/>
<dbReference type="KEGG" id="lxx:Lxx12670"/>
<sequence>MSQDPADADLVMHGQLTTDAGFTIMAADVPSHMELREGSQISVSISGDDHDQLAGYYTKLAAGGTVLEPLSTAPWGDNFGMLADRFGIQWLVNIESSPQV</sequence>
<dbReference type="Pfam" id="PF00903">
    <property type="entry name" value="Glyoxalase"/>
    <property type="match status" value="1"/>
</dbReference>
<dbReference type="InterPro" id="IPR029068">
    <property type="entry name" value="Glyas_Bleomycin-R_OHBP_Dase"/>
</dbReference>
<evidence type="ECO:0000313" key="2">
    <source>
        <dbReference type="EMBL" id="AAT89108.1"/>
    </source>
</evidence>
<dbReference type="HOGENOM" id="CLU_046006_17_8_11"/>
<name>Q6AET7_LEIXX</name>
<dbReference type="PANTHER" id="PTHR33990:SF1">
    <property type="entry name" value="PROTEIN YJDN"/>
    <property type="match status" value="1"/>
</dbReference>
<dbReference type="Proteomes" id="UP000001306">
    <property type="component" value="Chromosome"/>
</dbReference>
<dbReference type="EMBL" id="AE016822">
    <property type="protein sequence ID" value="AAT89108.1"/>
    <property type="molecule type" value="Genomic_DNA"/>
</dbReference>
<dbReference type="PANTHER" id="PTHR33990">
    <property type="entry name" value="PROTEIN YJDN-RELATED"/>
    <property type="match status" value="1"/>
</dbReference>
<protein>
    <recommendedName>
        <fullName evidence="1">Glyoxalase/fosfomycin resistance/dioxygenase domain-containing protein</fullName>
    </recommendedName>
</protein>
<reference evidence="2 3" key="1">
    <citation type="journal article" date="2004" name="Mol. Plant Microbe Interact.">
        <title>The genome sequence of the Gram-positive sugarcane pathogen Leifsonia xyli subsp. xyli.</title>
        <authorList>
            <person name="Monteiro-Vitorello C.B."/>
            <person name="Camargo L.E.A."/>
            <person name="Van Sluys M.A."/>
            <person name="Kitajima J.P."/>
            <person name="Truffi D."/>
            <person name="do Amaral A.M."/>
            <person name="Harakava R."/>
            <person name="de Oliveira J.C.F."/>
            <person name="Wood D."/>
            <person name="de Oliveira M.C."/>
            <person name="Miyaki C.Y."/>
            <person name="Takita M.A."/>
            <person name="da Silva A.C.R."/>
            <person name="Furlan L.R."/>
            <person name="Carraro D.M."/>
            <person name="Camarotte G."/>
            <person name="Almeida N.F. Jr."/>
            <person name="Carrer H."/>
            <person name="Coutinho L.L."/>
            <person name="El-Dorry H.A."/>
            <person name="Ferro M.I.T."/>
            <person name="Gagliardi P.R."/>
            <person name="Giglioti E."/>
            <person name="Goldman M.H.S."/>
            <person name="Goldman G.H."/>
            <person name="Kimura E.T."/>
            <person name="Ferro E.S."/>
            <person name="Kuramae E.E."/>
            <person name="Lemos E.G.M."/>
            <person name="Lemos M.V.F."/>
            <person name="Mauro S.M.Z."/>
            <person name="Machado M.A."/>
            <person name="Marino C.L."/>
            <person name="Menck C.F."/>
            <person name="Nunes L.R."/>
            <person name="Oliveira R.C."/>
            <person name="Pereira G.G."/>
            <person name="Siqueira W."/>
            <person name="de Souza A.A."/>
            <person name="Tsai S.M."/>
            <person name="Zanca A.S."/>
            <person name="Simpson A.J.G."/>
            <person name="Brumbley S.M."/>
            <person name="Setubal J.C."/>
        </authorList>
    </citation>
    <scope>NUCLEOTIDE SEQUENCE [LARGE SCALE GENOMIC DNA]</scope>
    <source>
        <strain evidence="2 3">CTCB07</strain>
    </source>
</reference>
<evidence type="ECO:0000259" key="1">
    <source>
        <dbReference type="Pfam" id="PF00903"/>
    </source>
</evidence>
<dbReference type="Gene3D" id="3.10.180.10">
    <property type="entry name" value="2,3-Dihydroxybiphenyl 1,2-Dioxygenase, domain 1"/>
    <property type="match status" value="1"/>
</dbReference>